<dbReference type="PANTHER" id="PTHR24211">
    <property type="entry name" value="LIM DOMAIN-CONTAINING PROTEIN"/>
    <property type="match status" value="1"/>
</dbReference>
<proteinExistence type="predicted"/>
<comment type="caution">
    <text evidence="6">The sequence shown here is derived from an EMBL/GenBank/DDBJ whole genome shotgun (WGS) entry which is preliminary data.</text>
</comment>
<evidence type="ECO:0000256" key="1">
    <source>
        <dbReference type="ARBA" id="ARBA00022723"/>
    </source>
</evidence>
<dbReference type="InterPro" id="IPR047120">
    <property type="entry name" value="Pk/Esn/Tes"/>
</dbReference>
<evidence type="ECO:0000256" key="2">
    <source>
        <dbReference type="ARBA" id="ARBA00022833"/>
    </source>
</evidence>
<evidence type="ECO:0000259" key="5">
    <source>
        <dbReference type="PROSITE" id="PS50023"/>
    </source>
</evidence>
<keyword evidence="2 4" id="KW-0862">Zinc</keyword>
<evidence type="ECO:0000256" key="3">
    <source>
        <dbReference type="ARBA" id="ARBA00023038"/>
    </source>
</evidence>
<dbReference type="InterPro" id="IPR001781">
    <property type="entry name" value="Znf_LIM"/>
</dbReference>
<dbReference type="Pfam" id="PF00412">
    <property type="entry name" value="LIM"/>
    <property type="match status" value="1"/>
</dbReference>
<dbReference type="Proteomes" id="UP000271974">
    <property type="component" value="Unassembled WGS sequence"/>
</dbReference>
<dbReference type="STRING" id="188477.A0A433SRJ9"/>
<dbReference type="PROSITE" id="PS50023">
    <property type="entry name" value="LIM_DOMAIN_2"/>
    <property type="match status" value="1"/>
</dbReference>
<dbReference type="SMART" id="SM00132">
    <property type="entry name" value="LIM"/>
    <property type="match status" value="1"/>
</dbReference>
<evidence type="ECO:0000313" key="7">
    <source>
        <dbReference type="Proteomes" id="UP000271974"/>
    </source>
</evidence>
<keyword evidence="1 4" id="KW-0479">Metal-binding</keyword>
<name>A0A433SRJ9_ELYCH</name>
<evidence type="ECO:0000313" key="6">
    <source>
        <dbReference type="EMBL" id="RUS71857.1"/>
    </source>
</evidence>
<organism evidence="6 7">
    <name type="scientific">Elysia chlorotica</name>
    <name type="common">Eastern emerald elysia</name>
    <name type="synonym">Sea slug</name>
    <dbReference type="NCBI Taxonomy" id="188477"/>
    <lineage>
        <taxon>Eukaryota</taxon>
        <taxon>Metazoa</taxon>
        <taxon>Spiralia</taxon>
        <taxon>Lophotrochozoa</taxon>
        <taxon>Mollusca</taxon>
        <taxon>Gastropoda</taxon>
        <taxon>Heterobranchia</taxon>
        <taxon>Euthyneura</taxon>
        <taxon>Panpulmonata</taxon>
        <taxon>Sacoglossa</taxon>
        <taxon>Placobranchoidea</taxon>
        <taxon>Plakobranchidae</taxon>
        <taxon>Elysia</taxon>
    </lineage>
</organism>
<dbReference type="EMBL" id="RQTK01001149">
    <property type="protein sequence ID" value="RUS71857.1"/>
    <property type="molecule type" value="Genomic_DNA"/>
</dbReference>
<dbReference type="AlphaFoldDB" id="A0A433SRJ9"/>
<feature type="domain" description="LIM zinc-binding" evidence="5">
    <location>
        <begin position="1"/>
        <end position="65"/>
    </location>
</feature>
<dbReference type="SUPFAM" id="SSF57716">
    <property type="entry name" value="Glucocorticoid receptor-like (DNA-binding domain)"/>
    <property type="match status" value="1"/>
</dbReference>
<dbReference type="PANTHER" id="PTHR24211:SF0">
    <property type="entry name" value="LIM AND CYSTEINE-RICH DOMAINS PROTEIN 1"/>
    <property type="match status" value="1"/>
</dbReference>
<evidence type="ECO:0000256" key="4">
    <source>
        <dbReference type="PROSITE-ProRule" id="PRU00125"/>
    </source>
</evidence>
<dbReference type="OrthoDB" id="10069167at2759"/>
<dbReference type="Gene3D" id="2.10.110.10">
    <property type="entry name" value="Cysteine Rich Protein"/>
    <property type="match status" value="1"/>
</dbReference>
<accession>A0A433SRJ9</accession>
<keyword evidence="3 4" id="KW-0440">LIM domain</keyword>
<protein>
    <recommendedName>
        <fullName evidence="5">LIM zinc-binding domain-containing protein</fullName>
    </recommendedName>
</protein>
<keyword evidence="7" id="KW-1185">Reference proteome</keyword>
<reference evidence="6 7" key="1">
    <citation type="submission" date="2019-01" db="EMBL/GenBank/DDBJ databases">
        <title>A draft genome assembly of the solar-powered sea slug Elysia chlorotica.</title>
        <authorList>
            <person name="Cai H."/>
            <person name="Li Q."/>
            <person name="Fang X."/>
            <person name="Li J."/>
            <person name="Curtis N.E."/>
            <person name="Altenburger A."/>
            <person name="Shibata T."/>
            <person name="Feng M."/>
            <person name="Maeda T."/>
            <person name="Schwartz J.A."/>
            <person name="Shigenobu S."/>
            <person name="Lundholm N."/>
            <person name="Nishiyama T."/>
            <person name="Yang H."/>
            <person name="Hasebe M."/>
            <person name="Li S."/>
            <person name="Pierce S.K."/>
            <person name="Wang J."/>
        </authorList>
    </citation>
    <scope>NUCLEOTIDE SEQUENCE [LARGE SCALE GENOMIC DNA]</scope>
    <source>
        <strain evidence="6">EC2010</strain>
        <tissue evidence="6">Whole organism of an adult</tissue>
    </source>
</reference>
<feature type="non-terminal residue" evidence="6">
    <location>
        <position position="1"/>
    </location>
</feature>
<gene>
    <name evidence="6" type="ORF">EGW08_020379</name>
</gene>
<dbReference type="GO" id="GO:0046872">
    <property type="term" value="F:metal ion binding"/>
    <property type="evidence" value="ECO:0007669"/>
    <property type="project" value="UniProtKB-KW"/>
</dbReference>
<sequence length="77" mass="8622">QICSTCQRPITAEAPGVTHGEFHWHACPHCFSCQACGRALLNQPFMLTEGKIYCTTNCRHQSRPTCLTASIARQYTH</sequence>